<dbReference type="InterPro" id="IPR029068">
    <property type="entry name" value="Glyas_Bleomycin-R_OHBP_Dase"/>
</dbReference>
<dbReference type="RefSeq" id="WP_215915665.1">
    <property type="nucleotide sequence ID" value="NZ_JAHKNI010000001.1"/>
</dbReference>
<dbReference type="InterPro" id="IPR037523">
    <property type="entry name" value="VOC_core"/>
</dbReference>
<dbReference type="Pfam" id="PF00903">
    <property type="entry name" value="Glyoxalase"/>
    <property type="match status" value="1"/>
</dbReference>
<dbReference type="PANTHER" id="PTHR36437">
    <property type="entry name" value="GLYOXALASE/BLEOMYCIN RESISTANCE PROTEIN/DIOXYGENASE"/>
    <property type="match status" value="1"/>
</dbReference>
<dbReference type="EMBL" id="JAHKNI010000001">
    <property type="protein sequence ID" value="MBU3060876.1"/>
    <property type="molecule type" value="Genomic_DNA"/>
</dbReference>
<gene>
    <name evidence="2" type="ORF">KO481_04960</name>
</gene>
<keyword evidence="3" id="KW-1185">Reference proteome</keyword>
<evidence type="ECO:0000313" key="2">
    <source>
        <dbReference type="EMBL" id="MBU3060876.1"/>
    </source>
</evidence>
<comment type="caution">
    <text evidence="2">The sequence shown here is derived from an EMBL/GenBank/DDBJ whole genome shotgun (WGS) entry which is preliminary data.</text>
</comment>
<feature type="domain" description="VOC" evidence="1">
    <location>
        <begin position="6"/>
        <end position="136"/>
    </location>
</feature>
<dbReference type="SUPFAM" id="SSF54593">
    <property type="entry name" value="Glyoxalase/Bleomycin resistance protein/Dihydroxybiphenyl dioxygenase"/>
    <property type="match status" value="1"/>
</dbReference>
<evidence type="ECO:0000313" key="3">
    <source>
        <dbReference type="Proteomes" id="UP000733379"/>
    </source>
</evidence>
<name>A0ABS6AS71_9NOCA</name>
<organism evidence="2 3">
    <name type="scientific">Nocardia albiluteola</name>
    <dbReference type="NCBI Taxonomy" id="2842303"/>
    <lineage>
        <taxon>Bacteria</taxon>
        <taxon>Bacillati</taxon>
        <taxon>Actinomycetota</taxon>
        <taxon>Actinomycetes</taxon>
        <taxon>Mycobacteriales</taxon>
        <taxon>Nocardiaceae</taxon>
        <taxon>Nocardia</taxon>
    </lineage>
</organism>
<dbReference type="PANTHER" id="PTHR36437:SF2">
    <property type="entry name" value="GLYOXALASE_BLEOMYCIN RESISTANCE PROTEIN_DIOXYGENASE"/>
    <property type="match status" value="1"/>
</dbReference>
<proteinExistence type="predicted"/>
<sequence>MTTITNISLVTVFVTDQTESKNWYVEKLGFVETADVTMGENGFRWVTVAHPDHMELNITLMVPGPPLDETLAEAIRRSLANGTHGALGLQTDDCRKSYEELTAKGVEFVQPPSDRPYGVEAIMRDNSGNWLVLVQQKPYEGGDFGPGAQ</sequence>
<dbReference type="PROSITE" id="PS51819">
    <property type="entry name" value="VOC"/>
    <property type="match status" value="1"/>
</dbReference>
<protein>
    <submittedName>
        <fullName evidence="2">VOC family protein</fullName>
    </submittedName>
</protein>
<dbReference type="InterPro" id="IPR004360">
    <property type="entry name" value="Glyas_Fos-R_dOase_dom"/>
</dbReference>
<reference evidence="2 3" key="1">
    <citation type="submission" date="2021-06" db="EMBL/GenBank/DDBJ databases">
        <title>Actinomycetes sequencing.</title>
        <authorList>
            <person name="Shan Q."/>
        </authorList>
    </citation>
    <scope>NUCLEOTIDE SEQUENCE [LARGE SCALE GENOMIC DNA]</scope>
    <source>
        <strain evidence="2 3">NEAU-G5</strain>
    </source>
</reference>
<accession>A0ABS6AS71</accession>
<dbReference type="Gene3D" id="3.10.180.10">
    <property type="entry name" value="2,3-Dihydroxybiphenyl 1,2-Dioxygenase, domain 1"/>
    <property type="match status" value="1"/>
</dbReference>
<dbReference type="Proteomes" id="UP000733379">
    <property type="component" value="Unassembled WGS sequence"/>
</dbReference>
<evidence type="ECO:0000259" key="1">
    <source>
        <dbReference type="PROSITE" id="PS51819"/>
    </source>
</evidence>